<proteinExistence type="predicted"/>
<keyword evidence="3" id="KW-1185">Reference proteome</keyword>
<organism evidence="2 3">
    <name type="scientific">Coprinellus micaceus</name>
    <name type="common">Glistening ink-cap mushroom</name>
    <name type="synonym">Coprinus micaceus</name>
    <dbReference type="NCBI Taxonomy" id="71717"/>
    <lineage>
        <taxon>Eukaryota</taxon>
        <taxon>Fungi</taxon>
        <taxon>Dikarya</taxon>
        <taxon>Basidiomycota</taxon>
        <taxon>Agaricomycotina</taxon>
        <taxon>Agaricomycetes</taxon>
        <taxon>Agaricomycetidae</taxon>
        <taxon>Agaricales</taxon>
        <taxon>Agaricineae</taxon>
        <taxon>Psathyrellaceae</taxon>
        <taxon>Coprinellus</taxon>
    </lineage>
</organism>
<dbReference type="AlphaFoldDB" id="A0A4Y7STN7"/>
<dbReference type="EMBL" id="QPFP01000061">
    <property type="protein sequence ID" value="TEB24964.1"/>
    <property type="molecule type" value="Genomic_DNA"/>
</dbReference>
<sequence length="233" mass="25429">MFSGRKGSHLSSQSTSSGRDRSSGLNPPRYSTLFGSPIPEETRPPSKSRGHQTIPDDPQSPTPVGCTTTSGFLAHEVSRPNSSFSDVHPKVISSRDYTFGIQNASQIAPWATLRLHSSEPLSNRKPKHPRFTNMTSIAGKVELSLPSAQTIRSIKLVLKGTMAAGASVEMAGSVPFLSHSFIIWDRTLGDPGRKFNGKLDGSWSFPFLIPFPRSVDLSKWHQGKPKFGNRESV</sequence>
<feature type="region of interest" description="Disordered" evidence="1">
    <location>
        <begin position="1"/>
        <end position="69"/>
    </location>
</feature>
<comment type="caution">
    <text evidence="2">The sequence shown here is derived from an EMBL/GenBank/DDBJ whole genome shotgun (WGS) entry which is preliminary data.</text>
</comment>
<evidence type="ECO:0000313" key="3">
    <source>
        <dbReference type="Proteomes" id="UP000298030"/>
    </source>
</evidence>
<accession>A0A4Y7STN7</accession>
<protein>
    <recommendedName>
        <fullName evidence="4">Arrestin-like N-terminal domain-containing protein</fullName>
    </recommendedName>
</protein>
<reference evidence="2 3" key="1">
    <citation type="journal article" date="2019" name="Nat. Ecol. Evol.">
        <title>Megaphylogeny resolves global patterns of mushroom evolution.</title>
        <authorList>
            <person name="Varga T."/>
            <person name="Krizsan K."/>
            <person name="Foldi C."/>
            <person name="Dima B."/>
            <person name="Sanchez-Garcia M."/>
            <person name="Sanchez-Ramirez S."/>
            <person name="Szollosi G.J."/>
            <person name="Szarkandi J.G."/>
            <person name="Papp V."/>
            <person name="Albert L."/>
            <person name="Andreopoulos W."/>
            <person name="Angelini C."/>
            <person name="Antonin V."/>
            <person name="Barry K.W."/>
            <person name="Bougher N.L."/>
            <person name="Buchanan P."/>
            <person name="Buyck B."/>
            <person name="Bense V."/>
            <person name="Catcheside P."/>
            <person name="Chovatia M."/>
            <person name="Cooper J."/>
            <person name="Damon W."/>
            <person name="Desjardin D."/>
            <person name="Finy P."/>
            <person name="Geml J."/>
            <person name="Haridas S."/>
            <person name="Hughes K."/>
            <person name="Justo A."/>
            <person name="Karasinski D."/>
            <person name="Kautmanova I."/>
            <person name="Kiss B."/>
            <person name="Kocsube S."/>
            <person name="Kotiranta H."/>
            <person name="LaButti K.M."/>
            <person name="Lechner B.E."/>
            <person name="Liimatainen K."/>
            <person name="Lipzen A."/>
            <person name="Lukacs Z."/>
            <person name="Mihaltcheva S."/>
            <person name="Morgado L.N."/>
            <person name="Niskanen T."/>
            <person name="Noordeloos M.E."/>
            <person name="Ohm R.A."/>
            <person name="Ortiz-Santana B."/>
            <person name="Ovrebo C."/>
            <person name="Racz N."/>
            <person name="Riley R."/>
            <person name="Savchenko A."/>
            <person name="Shiryaev A."/>
            <person name="Soop K."/>
            <person name="Spirin V."/>
            <person name="Szebenyi C."/>
            <person name="Tomsovsky M."/>
            <person name="Tulloss R.E."/>
            <person name="Uehling J."/>
            <person name="Grigoriev I.V."/>
            <person name="Vagvolgyi C."/>
            <person name="Papp T."/>
            <person name="Martin F.M."/>
            <person name="Miettinen O."/>
            <person name="Hibbett D.S."/>
            <person name="Nagy L.G."/>
        </authorList>
    </citation>
    <scope>NUCLEOTIDE SEQUENCE [LARGE SCALE GENOMIC DNA]</scope>
    <source>
        <strain evidence="2 3">FP101781</strain>
    </source>
</reference>
<dbReference type="Proteomes" id="UP000298030">
    <property type="component" value="Unassembled WGS sequence"/>
</dbReference>
<evidence type="ECO:0000256" key="1">
    <source>
        <dbReference type="SAM" id="MobiDB-lite"/>
    </source>
</evidence>
<name>A0A4Y7STN7_COPMI</name>
<dbReference type="OrthoDB" id="2333384at2759"/>
<gene>
    <name evidence="2" type="ORF">FA13DRAFT_1268970</name>
</gene>
<evidence type="ECO:0000313" key="2">
    <source>
        <dbReference type="EMBL" id="TEB24964.1"/>
    </source>
</evidence>
<evidence type="ECO:0008006" key="4">
    <source>
        <dbReference type="Google" id="ProtNLM"/>
    </source>
</evidence>